<dbReference type="AlphaFoldDB" id="A0A4S4G1S9"/>
<dbReference type="RefSeq" id="WP_136421148.1">
    <property type="nucleotide sequence ID" value="NZ_SSSN01000001.1"/>
</dbReference>
<dbReference type="SUPFAM" id="SSF55681">
    <property type="entry name" value="Class II aaRS and biotin synthetases"/>
    <property type="match status" value="1"/>
</dbReference>
<evidence type="ECO:0000256" key="5">
    <source>
        <dbReference type="ARBA" id="ARBA00024227"/>
    </source>
</evidence>
<gene>
    <name evidence="7" type="ORF">E6C70_00350</name>
</gene>
<keyword evidence="2" id="KW-0547">Nucleotide-binding</keyword>
<dbReference type="InterPro" id="IPR004143">
    <property type="entry name" value="BPL_LPL_catalytic"/>
</dbReference>
<reference evidence="7 8" key="1">
    <citation type="submission" date="2019-04" db="EMBL/GenBank/DDBJ databases">
        <authorList>
            <person name="Jiang L."/>
        </authorList>
    </citation>
    <scope>NUCLEOTIDE SEQUENCE [LARGE SCALE GENOMIC DNA]</scope>
    <source>
        <strain evidence="7 8">YIM 131861</strain>
    </source>
</reference>
<dbReference type="Proteomes" id="UP000307380">
    <property type="component" value="Unassembled WGS sequence"/>
</dbReference>
<name>A0A4S4G1S9_9MICO</name>
<keyword evidence="8" id="KW-1185">Reference proteome</keyword>
<dbReference type="Pfam" id="PF02237">
    <property type="entry name" value="BPL_C"/>
    <property type="match status" value="1"/>
</dbReference>
<dbReference type="GO" id="GO:0005737">
    <property type="term" value="C:cytoplasm"/>
    <property type="evidence" value="ECO:0007669"/>
    <property type="project" value="TreeGrafter"/>
</dbReference>
<dbReference type="EC" id="6.3.4.15" evidence="5"/>
<keyword evidence="3" id="KW-0067">ATP-binding</keyword>
<evidence type="ECO:0000256" key="3">
    <source>
        <dbReference type="ARBA" id="ARBA00022840"/>
    </source>
</evidence>
<dbReference type="OrthoDB" id="9807064at2"/>
<keyword evidence="1 7" id="KW-0436">Ligase</keyword>
<dbReference type="GO" id="GO:0005524">
    <property type="term" value="F:ATP binding"/>
    <property type="evidence" value="ECO:0007669"/>
    <property type="project" value="UniProtKB-KW"/>
</dbReference>
<protein>
    <recommendedName>
        <fullName evidence="5">biotin--[biotin carboxyl-carrier protein] ligase</fullName>
        <ecNumber evidence="5">6.3.4.15</ecNumber>
    </recommendedName>
</protein>
<dbReference type="Gene3D" id="3.30.930.10">
    <property type="entry name" value="Bira Bifunctional Protein, Domain 2"/>
    <property type="match status" value="1"/>
</dbReference>
<dbReference type="PANTHER" id="PTHR12835:SF5">
    <property type="entry name" value="BIOTIN--PROTEIN LIGASE"/>
    <property type="match status" value="1"/>
</dbReference>
<dbReference type="InterPro" id="IPR008988">
    <property type="entry name" value="Transcriptional_repressor_C"/>
</dbReference>
<dbReference type="SUPFAM" id="SSF50037">
    <property type="entry name" value="C-terminal domain of transcriptional repressors"/>
    <property type="match status" value="1"/>
</dbReference>
<proteinExistence type="predicted"/>
<dbReference type="EMBL" id="SSSN01000001">
    <property type="protein sequence ID" value="THG36415.1"/>
    <property type="molecule type" value="Genomic_DNA"/>
</dbReference>
<evidence type="ECO:0000313" key="8">
    <source>
        <dbReference type="Proteomes" id="UP000307380"/>
    </source>
</evidence>
<dbReference type="CDD" id="cd16442">
    <property type="entry name" value="BPL"/>
    <property type="match status" value="1"/>
</dbReference>
<dbReference type="InterPro" id="IPR003142">
    <property type="entry name" value="BPL_C"/>
</dbReference>
<comment type="caution">
    <text evidence="7">The sequence shown here is derived from an EMBL/GenBank/DDBJ whole genome shotgun (WGS) entry which is preliminary data.</text>
</comment>
<evidence type="ECO:0000313" key="7">
    <source>
        <dbReference type="EMBL" id="THG36415.1"/>
    </source>
</evidence>
<dbReference type="GO" id="GO:0004077">
    <property type="term" value="F:biotin--[biotin carboxyl-carrier protein] ligase activity"/>
    <property type="evidence" value="ECO:0007669"/>
    <property type="project" value="UniProtKB-EC"/>
</dbReference>
<sequence>MDFPRSRVAAAAFEFLDEAPSTNDELVARAVGPDAASWPDLSVVVTDNQTMGRGRLGRTWLAPTGKALAISLLVRPGLENGDPLPPAAIGWLPLLAGAAMTRAVSTSVAPFVDRLAARAAEDGSPGEVVVDLKWPNDVLISGYKVCGVLAELLPDGAGAVIGAGVNLTLDEHDLPTLASTSLLLVTGERPDADAILADYLEAFSELYRALLGAGGDADASGLRAEVSALCGSLGRRVRVELPGDRQLIGVARSIDADGRLVVENLENGELQAVAAGDVTHLRY</sequence>
<dbReference type="InterPro" id="IPR004408">
    <property type="entry name" value="Biotin_CoA_COase_ligase"/>
</dbReference>
<organism evidence="7 8">
    <name type="scientific">Orlajensenia flava</name>
    <dbReference type="NCBI Taxonomy" id="2565934"/>
    <lineage>
        <taxon>Bacteria</taxon>
        <taxon>Bacillati</taxon>
        <taxon>Actinomycetota</taxon>
        <taxon>Actinomycetes</taxon>
        <taxon>Micrococcales</taxon>
        <taxon>Microbacteriaceae</taxon>
        <taxon>Orlajensenia</taxon>
    </lineage>
</organism>
<evidence type="ECO:0000256" key="2">
    <source>
        <dbReference type="ARBA" id="ARBA00022741"/>
    </source>
</evidence>
<evidence type="ECO:0000256" key="1">
    <source>
        <dbReference type="ARBA" id="ARBA00022598"/>
    </source>
</evidence>
<evidence type="ECO:0000256" key="4">
    <source>
        <dbReference type="ARBA" id="ARBA00023267"/>
    </source>
</evidence>
<dbReference type="Pfam" id="PF03099">
    <property type="entry name" value="BPL_LplA_LipB"/>
    <property type="match status" value="1"/>
</dbReference>
<dbReference type="PANTHER" id="PTHR12835">
    <property type="entry name" value="BIOTIN PROTEIN LIGASE"/>
    <property type="match status" value="1"/>
</dbReference>
<accession>A0A4S4G1S9</accession>
<dbReference type="PROSITE" id="PS51733">
    <property type="entry name" value="BPL_LPL_CATALYTIC"/>
    <property type="match status" value="1"/>
</dbReference>
<dbReference type="InterPro" id="IPR045864">
    <property type="entry name" value="aa-tRNA-synth_II/BPL/LPL"/>
</dbReference>
<dbReference type="Gene3D" id="2.30.30.100">
    <property type="match status" value="1"/>
</dbReference>
<keyword evidence="4" id="KW-0092">Biotin</keyword>
<evidence type="ECO:0000259" key="6">
    <source>
        <dbReference type="PROSITE" id="PS51733"/>
    </source>
</evidence>
<feature type="domain" description="BPL/LPL catalytic" evidence="6">
    <location>
        <begin position="17"/>
        <end position="211"/>
    </location>
</feature>